<dbReference type="Proteomes" id="UP000581688">
    <property type="component" value="Unassembled WGS sequence"/>
</dbReference>
<name>A0A841Q7K8_9BACI</name>
<dbReference type="AlphaFoldDB" id="A0A841Q7K8"/>
<proteinExistence type="predicted"/>
<accession>A0A841Q7K8</accession>
<comment type="caution">
    <text evidence="1">The sequence shown here is derived from an EMBL/GenBank/DDBJ whole genome shotgun (WGS) entry which is preliminary data.</text>
</comment>
<dbReference type="EMBL" id="JACHGH010000008">
    <property type="protein sequence ID" value="MBB6454365.1"/>
    <property type="molecule type" value="Genomic_DNA"/>
</dbReference>
<dbReference type="RefSeq" id="WP_174494576.1">
    <property type="nucleotide sequence ID" value="NZ_CADDWK010000001.1"/>
</dbReference>
<keyword evidence="2" id="KW-1185">Reference proteome</keyword>
<evidence type="ECO:0000313" key="2">
    <source>
        <dbReference type="Proteomes" id="UP000581688"/>
    </source>
</evidence>
<gene>
    <name evidence="1" type="ORF">HNQ94_002840</name>
</gene>
<sequence>MKKPVILVNPTSVEIEFFGPETEINGFKQTVRTRVNQPVFPHNMMRRELT</sequence>
<evidence type="ECO:0000313" key="1">
    <source>
        <dbReference type="EMBL" id="MBB6454365.1"/>
    </source>
</evidence>
<reference evidence="1 2" key="1">
    <citation type="submission" date="2020-08" db="EMBL/GenBank/DDBJ databases">
        <title>Genomic Encyclopedia of Type Strains, Phase IV (KMG-IV): sequencing the most valuable type-strain genomes for metagenomic binning, comparative biology and taxonomic classification.</title>
        <authorList>
            <person name="Goeker M."/>
        </authorList>
    </citation>
    <scope>NUCLEOTIDE SEQUENCE [LARGE SCALE GENOMIC DNA]</scope>
    <source>
        <strain evidence="1 2">DSM 19612</strain>
    </source>
</reference>
<organism evidence="1 2">
    <name type="scientific">Salirhabdus euzebyi</name>
    <dbReference type="NCBI Taxonomy" id="394506"/>
    <lineage>
        <taxon>Bacteria</taxon>
        <taxon>Bacillati</taxon>
        <taxon>Bacillota</taxon>
        <taxon>Bacilli</taxon>
        <taxon>Bacillales</taxon>
        <taxon>Bacillaceae</taxon>
        <taxon>Salirhabdus</taxon>
    </lineage>
</organism>
<protein>
    <submittedName>
        <fullName evidence="1">Uncharacterized protein</fullName>
    </submittedName>
</protein>